<dbReference type="OrthoDB" id="397847at2"/>
<evidence type="ECO:0000313" key="3">
    <source>
        <dbReference type="Proteomes" id="UP000008645"/>
    </source>
</evidence>
<dbReference type="SMART" id="SM00760">
    <property type="entry name" value="Bac_DnaA_C"/>
    <property type="match status" value="1"/>
</dbReference>
<dbReference type="Gene3D" id="3.40.50.300">
    <property type="entry name" value="P-loop containing nucleotide triphosphate hydrolases"/>
    <property type="match status" value="1"/>
</dbReference>
<dbReference type="Gene3D" id="1.10.1750.10">
    <property type="match status" value="1"/>
</dbReference>
<feature type="domain" description="Chromosomal replication initiator DnaA C-terminal" evidence="1">
    <location>
        <begin position="263"/>
        <end position="326"/>
    </location>
</feature>
<dbReference type="EMBL" id="FQ790233">
    <property type="protein sequence ID" value="CBZ40096.1"/>
    <property type="molecule type" value="Genomic_DNA"/>
</dbReference>
<dbReference type="GO" id="GO:0005524">
    <property type="term" value="F:ATP binding"/>
    <property type="evidence" value="ECO:0007669"/>
    <property type="project" value="InterPro"/>
</dbReference>
<dbReference type="InterPro" id="IPR013159">
    <property type="entry name" value="DnaA_C"/>
</dbReference>
<dbReference type="AlphaFoldDB" id="F0V2M4"/>
<dbReference type="InterPro" id="IPR010921">
    <property type="entry name" value="Trp_repressor/repl_initiator"/>
</dbReference>
<evidence type="ECO:0000259" key="1">
    <source>
        <dbReference type="SMART" id="SM00760"/>
    </source>
</evidence>
<evidence type="ECO:0000313" key="2">
    <source>
        <dbReference type="EMBL" id="CBZ40096.1"/>
    </source>
</evidence>
<reference evidence="2 3" key="1">
    <citation type="journal article" date="2011" name="J. Bacteriol.">
        <title>Complete genome sequence of the hemotrophic Mycoplasma suis strain KI3806.</title>
        <authorList>
            <person name="Oehlerking J."/>
            <person name="Kube M."/>
            <person name="Felder K.M."/>
            <person name="Matter D."/>
            <person name="Wittenbrink M.M."/>
            <person name="Schwarzenbach S."/>
            <person name="Kramer M.M."/>
            <person name="Hoelzle K."/>
            <person name="Hoelzle L.E."/>
        </authorList>
    </citation>
    <scope>NUCLEOTIDE SEQUENCE [LARGE SCALE GENOMIC DNA]</scope>
    <source>
        <strain evidence="3">KI_3806</strain>
    </source>
</reference>
<dbReference type="GO" id="GO:0006270">
    <property type="term" value="P:DNA replication initiation"/>
    <property type="evidence" value="ECO:0007669"/>
    <property type="project" value="InterPro"/>
</dbReference>
<dbReference type="RefSeq" id="WP_013608709.1">
    <property type="nucleotide sequence ID" value="NC_015153.1"/>
</dbReference>
<dbReference type="SUPFAM" id="SSF48295">
    <property type="entry name" value="TrpR-like"/>
    <property type="match status" value="1"/>
</dbReference>
<name>F0V2M4_MYCS3</name>
<dbReference type="SUPFAM" id="SSF52540">
    <property type="entry name" value="P-loop containing nucleoside triphosphate hydrolases"/>
    <property type="match status" value="1"/>
</dbReference>
<dbReference type="KEGG" id="msk:MSUIS_00030"/>
<gene>
    <name evidence="2" type="primary">dnaA</name>
    <name evidence="2" type="ORF">MSUIS_00030</name>
</gene>
<dbReference type="HOGENOM" id="CLU_801266_0_0_14"/>
<accession>F0V2M4</accession>
<dbReference type="InterPro" id="IPR027417">
    <property type="entry name" value="P-loop_NTPase"/>
</dbReference>
<dbReference type="GO" id="GO:0006275">
    <property type="term" value="P:regulation of DNA replication"/>
    <property type="evidence" value="ECO:0007669"/>
    <property type="project" value="InterPro"/>
</dbReference>
<dbReference type="GO" id="GO:0043565">
    <property type="term" value="F:sequence-specific DNA binding"/>
    <property type="evidence" value="ECO:0007669"/>
    <property type="project" value="InterPro"/>
</dbReference>
<organism evidence="2 3">
    <name type="scientific">Mycoplasma suis (strain KI_3806)</name>
    <dbReference type="NCBI Taxonomy" id="708248"/>
    <lineage>
        <taxon>Bacteria</taxon>
        <taxon>Bacillati</taxon>
        <taxon>Mycoplasmatota</taxon>
        <taxon>Mollicutes</taxon>
        <taxon>Mycoplasmataceae</taxon>
        <taxon>Mycoplasma</taxon>
    </lineage>
</organism>
<protein>
    <submittedName>
        <fullName evidence="2">Probable chromosomal replication initiator protein</fullName>
    </submittedName>
</protein>
<sequence length="345" mass="41603">MSKNLLEEIKKHLNNDLNKFKTFSETDFYIESSENSSIRGKIEELLSSNSGNSILILGEKGCGKTHLFKWFLKDLNDFLYIDFLNFRKISLFLTEKNLEKFDFLLQKKLLLIDNFEDLKLNSKLYKKVKLLKEEREKRGNINIFIETWEKNLFEYKNALFEKKDIIYLRKPNNEFLKEMIKNLIQKNFKELKITESSISFLSIYLGNDLKIFINKLLKLFLFLKCFEYNANVLDTKNLQKILDFLFNEQERKELINYRNNSQLEIICEKKNFEVDRIRSKSKKRKIVFERDQVIFILKEKLNFSIKDISKILLKSQSGINYSLKKTYRRRKSENFREYFDFLAQI</sequence>
<dbReference type="Proteomes" id="UP000008645">
    <property type="component" value="Chromosome"/>
</dbReference>
<proteinExistence type="predicted"/>